<reference evidence="3" key="2">
    <citation type="submission" date="2025-08" db="UniProtKB">
        <authorList>
            <consortium name="Ensembl"/>
        </authorList>
    </citation>
    <scope>IDENTIFICATION</scope>
</reference>
<evidence type="ECO:0000256" key="1">
    <source>
        <dbReference type="SAM" id="MobiDB-lite"/>
    </source>
</evidence>
<dbReference type="GeneID" id="100896334"/>
<sequence>MLCRGPASLLLLLLLPLLLLGAAAAAPLALRPSKEELTRCLAEVVTEVLTVGQVQRGPCTALLHKEMCGTEPHGCMSTEEKGLLLGDFKKQEAGKKRSSQEVRDEEEEDIAERIHKSEVQEQAIREQGHRQLHREEDEEEEKEEEEKKERKKGPMETFSDLWKYHLENGGDLKKRVAEKASDEETAQFQAEEKGVRVLGRDRSLWQGAEKGGGERHEDSSHHHHHHQPEAEPRQEEEEAVLEREEQEVERLEHLRDELKKVTETLGEQQLRREG</sequence>
<feature type="compositionally biased region" description="Basic and acidic residues" evidence="1">
    <location>
        <begin position="190"/>
        <end position="203"/>
    </location>
</feature>
<gene>
    <name evidence="3" type="primary">CCER2</name>
</gene>
<dbReference type="Bgee" id="ENSCJAG00000041349">
    <property type="expression patterns" value="Expressed in frontal cortex and 6 other cell types or tissues"/>
</dbReference>
<name>A0A2R8P9E3_CALJA</name>
<feature type="chain" id="PRO_5035180977" evidence="2">
    <location>
        <begin position="26"/>
        <end position="274"/>
    </location>
</feature>
<feature type="compositionally biased region" description="Basic and acidic residues" evidence="1">
    <location>
        <begin position="240"/>
        <end position="262"/>
    </location>
</feature>
<feature type="region of interest" description="Disordered" evidence="1">
    <location>
        <begin position="175"/>
        <end position="274"/>
    </location>
</feature>
<dbReference type="RefSeq" id="XP_003735613.1">
    <property type="nucleotide sequence ID" value="XM_003735565.5"/>
</dbReference>
<feature type="region of interest" description="Disordered" evidence="1">
    <location>
        <begin position="86"/>
        <end position="163"/>
    </location>
</feature>
<dbReference type="Ensembl" id="ENSCJAT00000074363.2">
    <property type="protein sequence ID" value="ENSCJAP00000058447.2"/>
    <property type="gene ID" value="ENSCJAG00000041349.2"/>
</dbReference>
<dbReference type="KEGG" id="cjc:100896334"/>
<protein>
    <submittedName>
        <fullName evidence="3">Coiled-coil glutamate rich protein 2</fullName>
    </submittedName>
</protein>
<evidence type="ECO:0000313" key="3">
    <source>
        <dbReference type="Ensembl" id="ENSCJAP00000058447.2"/>
    </source>
</evidence>
<keyword evidence="4" id="KW-1185">Reference proteome</keyword>
<evidence type="ECO:0000256" key="2">
    <source>
        <dbReference type="SAM" id="SignalP"/>
    </source>
</evidence>
<dbReference type="OMA" id="HKSEVRE"/>
<feature type="compositionally biased region" description="Basic and acidic residues" evidence="1">
    <location>
        <begin position="111"/>
        <end position="135"/>
    </location>
</feature>
<reference evidence="3" key="1">
    <citation type="submission" date="2009-03" db="EMBL/GenBank/DDBJ databases">
        <authorList>
            <person name="Warren W."/>
            <person name="Ye L."/>
            <person name="Minx P."/>
            <person name="Worley K."/>
            <person name="Gibbs R."/>
            <person name="Wilson R.K."/>
        </authorList>
    </citation>
    <scope>NUCLEOTIDE SEQUENCE [LARGE SCALE GENOMIC DNA]</scope>
</reference>
<accession>A0A2R8P9E3</accession>
<feature type="compositionally biased region" description="Basic and acidic residues" evidence="1">
    <location>
        <begin position="211"/>
        <end position="220"/>
    </location>
</feature>
<reference evidence="3" key="3">
    <citation type="submission" date="2025-09" db="UniProtKB">
        <authorList>
            <consortium name="Ensembl"/>
        </authorList>
    </citation>
    <scope>IDENTIFICATION</scope>
</reference>
<dbReference type="GeneTree" id="ENSGT00670000099437"/>
<proteinExistence type="predicted"/>
<organism evidence="3 4">
    <name type="scientific">Callithrix jacchus</name>
    <name type="common">White-tufted-ear marmoset</name>
    <name type="synonym">Simia Jacchus</name>
    <dbReference type="NCBI Taxonomy" id="9483"/>
    <lineage>
        <taxon>Eukaryota</taxon>
        <taxon>Metazoa</taxon>
        <taxon>Chordata</taxon>
        <taxon>Craniata</taxon>
        <taxon>Vertebrata</taxon>
        <taxon>Euteleostomi</taxon>
        <taxon>Mammalia</taxon>
        <taxon>Eutheria</taxon>
        <taxon>Euarchontoglires</taxon>
        <taxon>Primates</taxon>
        <taxon>Haplorrhini</taxon>
        <taxon>Platyrrhini</taxon>
        <taxon>Cebidae</taxon>
        <taxon>Callitrichinae</taxon>
        <taxon>Callithrix</taxon>
        <taxon>Callithrix</taxon>
    </lineage>
</organism>
<dbReference type="AlphaFoldDB" id="A0A2R8P9E3"/>
<dbReference type="Proteomes" id="UP000008225">
    <property type="component" value="Chromosome 22"/>
</dbReference>
<dbReference type="OrthoDB" id="9451865at2759"/>
<feature type="compositionally biased region" description="Basic and acidic residues" evidence="1">
    <location>
        <begin position="86"/>
        <end position="102"/>
    </location>
</feature>
<feature type="compositionally biased region" description="Basic and acidic residues" evidence="1">
    <location>
        <begin position="145"/>
        <end position="154"/>
    </location>
</feature>
<feature type="signal peptide" evidence="2">
    <location>
        <begin position="1"/>
        <end position="25"/>
    </location>
</feature>
<evidence type="ECO:0000313" key="4">
    <source>
        <dbReference type="Proteomes" id="UP000008225"/>
    </source>
</evidence>
<dbReference type="CTD" id="643669"/>
<dbReference type="InParanoid" id="A0A2R8P9E3"/>
<keyword evidence="2" id="KW-0732">Signal</keyword>